<dbReference type="PROSITE" id="PS50164">
    <property type="entry name" value="GIY_YIG"/>
    <property type="match status" value="1"/>
</dbReference>
<accession>T0KAJ2</accession>
<name>T0KAJ2_9SPHN</name>
<dbReference type="CDD" id="cd10448">
    <property type="entry name" value="GIY-YIG_unchar_3"/>
    <property type="match status" value="1"/>
</dbReference>
<dbReference type="Gene3D" id="3.40.1440.10">
    <property type="entry name" value="GIY-YIG endonuclease"/>
    <property type="match status" value="1"/>
</dbReference>
<evidence type="ECO:0000259" key="2">
    <source>
        <dbReference type="PROSITE" id="PS50164"/>
    </source>
</evidence>
<proteinExistence type="inferred from homology"/>
<sequence length="125" mass="14854">MGAGKRPTLFRHASESWHLTSFQYILAAMRGGWVYIMTNRAYGVLYIGVTTSLPHRTMQHRDETGSEFCRRYNLIRLVYAERHETIIEAIAREKAMKAWKRQWKIELIETINPQWQDLFDTLHLE</sequence>
<dbReference type="SUPFAM" id="SSF82771">
    <property type="entry name" value="GIY-YIG endonuclease"/>
    <property type="match status" value="1"/>
</dbReference>
<comment type="similarity">
    <text evidence="1">Belongs to the UPF0213 family.</text>
</comment>
<organism evidence="3 4">
    <name type="scientific">Sphingobium ummariense RL-3</name>
    <dbReference type="NCBI Taxonomy" id="1346791"/>
    <lineage>
        <taxon>Bacteria</taxon>
        <taxon>Pseudomonadati</taxon>
        <taxon>Pseudomonadota</taxon>
        <taxon>Alphaproteobacteria</taxon>
        <taxon>Sphingomonadales</taxon>
        <taxon>Sphingomonadaceae</taxon>
        <taxon>Sphingobium</taxon>
    </lineage>
</organism>
<dbReference type="PATRIC" id="fig|1346791.3.peg.3731"/>
<comment type="caution">
    <text evidence="3">The sequence shown here is derived from an EMBL/GenBank/DDBJ whole genome shotgun (WGS) entry which is preliminary data.</text>
</comment>
<dbReference type="AlphaFoldDB" id="T0KAJ2"/>
<dbReference type="InterPro" id="IPR050190">
    <property type="entry name" value="UPF0213_domain"/>
</dbReference>
<dbReference type="Pfam" id="PF01541">
    <property type="entry name" value="GIY-YIG"/>
    <property type="match status" value="1"/>
</dbReference>
<evidence type="ECO:0000256" key="1">
    <source>
        <dbReference type="ARBA" id="ARBA00007435"/>
    </source>
</evidence>
<gene>
    <name evidence="3" type="ORF">M529_19330</name>
</gene>
<dbReference type="EMBL" id="AUWY01000120">
    <property type="protein sequence ID" value="EQB30503.1"/>
    <property type="molecule type" value="Genomic_DNA"/>
</dbReference>
<dbReference type="InterPro" id="IPR035901">
    <property type="entry name" value="GIY-YIG_endonuc_sf"/>
</dbReference>
<evidence type="ECO:0000313" key="3">
    <source>
        <dbReference type="EMBL" id="EQB30503.1"/>
    </source>
</evidence>
<dbReference type="PANTHER" id="PTHR34477">
    <property type="entry name" value="UPF0213 PROTEIN YHBQ"/>
    <property type="match status" value="1"/>
</dbReference>
<dbReference type="eggNOG" id="COG2827">
    <property type="taxonomic scope" value="Bacteria"/>
</dbReference>
<dbReference type="Proteomes" id="UP000015523">
    <property type="component" value="Unassembled WGS sequence"/>
</dbReference>
<reference evidence="3 4" key="1">
    <citation type="journal article" date="2013" name="Genome Announc.">
        <title>Draft Genome Sequence of Sphingobium ummariense Strain RL-3, a Hexachlorocyclohexane-Degrading Bacterium.</title>
        <authorList>
            <person name="Kohli P."/>
            <person name="Dua A."/>
            <person name="Sangwan N."/>
            <person name="Oldach P."/>
            <person name="Khurana J.P."/>
            <person name="Lal R."/>
        </authorList>
    </citation>
    <scope>NUCLEOTIDE SEQUENCE [LARGE SCALE GENOMIC DNA]</scope>
    <source>
        <strain evidence="3 4">RL-3</strain>
    </source>
</reference>
<feature type="domain" description="GIY-YIG" evidence="2">
    <location>
        <begin position="30"/>
        <end position="107"/>
    </location>
</feature>
<keyword evidence="4" id="KW-1185">Reference proteome</keyword>
<dbReference type="PANTHER" id="PTHR34477:SF5">
    <property type="entry name" value="BSL5627 PROTEIN"/>
    <property type="match status" value="1"/>
</dbReference>
<evidence type="ECO:0000313" key="4">
    <source>
        <dbReference type="Proteomes" id="UP000015523"/>
    </source>
</evidence>
<protein>
    <recommendedName>
        <fullName evidence="2">GIY-YIG domain-containing protein</fullName>
    </recommendedName>
</protein>
<dbReference type="InterPro" id="IPR000305">
    <property type="entry name" value="GIY-YIG_endonuc"/>
</dbReference>
<dbReference type="STRING" id="1346791.M529_19330"/>